<dbReference type="RefSeq" id="WP_190253707.1">
    <property type="nucleotide sequence ID" value="NZ_BMPI01000035.1"/>
</dbReference>
<evidence type="ECO:0000313" key="2">
    <source>
        <dbReference type="EMBL" id="GGM53601.1"/>
    </source>
</evidence>
<protein>
    <submittedName>
        <fullName evidence="2">Uncharacterized protein</fullName>
    </submittedName>
</protein>
<organism evidence="2 3">
    <name type="scientific">Dactylosporangium sucinum</name>
    <dbReference type="NCBI Taxonomy" id="1424081"/>
    <lineage>
        <taxon>Bacteria</taxon>
        <taxon>Bacillati</taxon>
        <taxon>Actinomycetota</taxon>
        <taxon>Actinomycetes</taxon>
        <taxon>Micromonosporales</taxon>
        <taxon>Micromonosporaceae</taxon>
        <taxon>Dactylosporangium</taxon>
    </lineage>
</organism>
<evidence type="ECO:0000256" key="1">
    <source>
        <dbReference type="SAM" id="MobiDB-lite"/>
    </source>
</evidence>
<name>A0A917U408_9ACTN</name>
<reference evidence="2" key="1">
    <citation type="journal article" date="2014" name="Int. J. Syst. Evol. Microbiol.">
        <title>Complete genome sequence of Corynebacterium casei LMG S-19264T (=DSM 44701T), isolated from a smear-ripened cheese.</title>
        <authorList>
            <consortium name="US DOE Joint Genome Institute (JGI-PGF)"/>
            <person name="Walter F."/>
            <person name="Albersmeier A."/>
            <person name="Kalinowski J."/>
            <person name="Ruckert C."/>
        </authorList>
    </citation>
    <scope>NUCLEOTIDE SEQUENCE</scope>
    <source>
        <strain evidence="2">JCM 19831</strain>
    </source>
</reference>
<dbReference type="Proteomes" id="UP000642070">
    <property type="component" value="Unassembled WGS sequence"/>
</dbReference>
<reference evidence="2" key="2">
    <citation type="submission" date="2020-09" db="EMBL/GenBank/DDBJ databases">
        <authorList>
            <person name="Sun Q."/>
            <person name="Ohkuma M."/>
        </authorList>
    </citation>
    <scope>NUCLEOTIDE SEQUENCE</scope>
    <source>
        <strain evidence="2">JCM 19831</strain>
    </source>
</reference>
<proteinExistence type="predicted"/>
<accession>A0A917U408</accession>
<comment type="caution">
    <text evidence="2">The sequence shown here is derived from an EMBL/GenBank/DDBJ whole genome shotgun (WGS) entry which is preliminary data.</text>
</comment>
<dbReference type="EMBL" id="BMPI01000035">
    <property type="protein sequence ID" value="GGM53601.1"/>
    <property type="molecule type" value="Genomic_DNA"/>
</dbReference>
<dbReference type="AlphaFoldDB" id="A0A917U408"/>
<keyword evidence="3" id="KW-1185">Reference proteome</keyword>
<sequence>MTAVLPPRAARARTRRVVVRRHVTADPPDWPAVPTVGGPWQARTRREAQALAVGYTAGLASARRDIETAYWRGRESLAAEIMPAIRWAWATVSPAAQLAAWRDVQRQPWAEIRDRHLRAIAAVEHRRRFDTTTDVPRPGDHPGREAA</sequence>
<feature type="region of interest" description="Disordered" evidence="1">
    <location>
        <begin position="128"/>
        <end position="147"/>
    </location>
</feature>
<evidence type="ECO:0000313" key="3">
    <source>
        <dbReference type="Proteomes" id="UP000642070"/>
    </source>
</evidence>
<gene>
    <name evidence="2" type="ORF">GCM10007977_063980</name>
</gene>